<dbReference type="Pfam" id="PF13439">
    <property type="entry name" value="Glyco_transf_4"/>
    <property type="match status" value="1"/>
</dbReference>
<dbReference type="InterPro" id="IPR050194">
    <property type="entry name" value="Glycosyltransferase_grp1"/>
</dbReference>
<dbReference type="PANTHER" id="PTHR45947">
    <property type="entry name" value="SULFOQUINOVOSYL TRANSFERASE SQD2"/>
    <property type="match status" value="1"/>
</dbReference>
<dbReference type="AlphaFoldDB" id="A0A7G9SMR3"/>
<evidence type="ECO:0000313" key="3">
    <source>
        <dbReference type="EMBL" id="QNN69138.1"/>
    </source>
</evidence>
<feature type="domain" description="Glycosyltransferase subfamily 4-like N-terminal" evidence="2">
    <location>
        <begin position="16"/>
        <end position="198"/>
    </location>
</feature>
<gene>
    <name evidence="3" type="ORF">H9L16_10550</name>
</gene>
<evidence type="ECO:0000313" key="4">
    <source>
        <dbReference type="Proteomes" id="UP000515804"/>
    </source>
</evidence>
<evidence type="ECO:0000259" key="1">
    <source>
        <dbReference type="Pfam" id="PF00534"/>
    </source>
</evidence>
<keyword evidence="4" id="KW-1185">Reference proteome</keyword>
<dbReference type="PANTHER" id="PTHR45947:SF3">
    <property type="entry name" value="SULFOQUINOVOSYL TRANSFERASE SQD2"/>
    <property type="match status" value="1"/>
</dbReference>
<protein>
    <submittedName>
        <fullName evidence="3">Glycosyltransferase family 4 protein</fullName>
    </submittedName>
</protein>
<dbReference type="InterPro" id="IPR028098">
    <property type="entry name" value="Glyco_trans_4-like_N"/>
</dbReference>
<dbReference type="Proteomes" id="UP000515804">
    <property type="component" value="Chromosome"/>
</dbReference>
<evidence type="ECO:0000259" key="2">
    <source>
        <dbReference type="Pfam" id="PF13439"/>
    </source>
</evidence>
<accession>A0A7G9SMR3</accession>
<keyword evidence="3" id="KW-0808">Transferase</keyword>
<organism evidence="3 4">
    <name type="scientific">Thermomonas carbonis</name>
    <dbReference type="NCBI Taxonomy" id="1463158"/>
    <lineage>
        <taxon>Bacteria</taxon>
        <taxon>Pseudomonadati</taxon>
        <taxon>Pseudomonadota</taxon>
        <taxon>Gammaproteobacteria</taxon>
        <taxon>Lysobacterales</taxon>
        <taxon>Lysobacteraceae</taxon>
        <taxon>Thermomonas</taxon>
    </lineage>
</organism>
<dbReference type="EMBL" id="CP060719">
    <property type="protein sequence ID" value="QNN69138.1"/>
    <property type="molecule type" value="Genomic_DNA"/>
</dbReference>
<sequence>MKIALLSFEYPPETGFGGIGTYTWHHARALRELGHEVHVLAGASEPSPLRSEDQEGVQVHRFWADGLVMRILARAGSFRWWWTQQRLQNAWSMFQGMRALLRNHRFDILEMPECGAEGALITRWTGVPTVVRLHSPSALIMPYYDVRQADTLMCSAIEKRAMIAATAMTACSRFVAEQASQELGIARSCQVISNGLDLGWMDRAFEPRDVHARHGLRRGVPTIVFAGRMEKRKGIALMNEIATSILERFDVNLVLSGEDLFGHVGTDLLPRLAARRLKGSVHAVGKLPMADLRELVRTADVVLLPSLWENCPYSCLEAMAAGRAVVASNQGGMPEIIRDGVDGLLADVGDAPAFVASIERLIEDAELRSRLGREARKTIERSHDASRLAQAAVAIYQGTRSAAP</sequence>
<dbReference type="Pfam" id="PF00534">
    <property type="entry name" value="Glycos_transf_1"/>
    <property type="match status" value="1"/>
</dbReference>
<proteinExistence type="predicted"/>
<dbReference type="GO" id="GO:0016757">
    <property type="term" value="F:glycosyltransferase activity"/>
    <property type="evidence" value="ECO:0007669"/>
    <property type="project" value="InterPro"/>
</dbReference>
<dbReference type="SUPFAM" id="SSF53756">
    <property type="entry name" value="UDP-Glycosyltransferase/glycogen phosphorylase"/>
    <property type="match status" value="1"/>
</dbReference>
<reference evidence="3 4" key="1">
    <citation type="submission" date="2020-08" db="EMBL/GenBank/DDBJ databases">
        <title>Genome sequence of Thermomonas carbonis KCTC 42013T.</title>
        <authorList>
            <person name="Hyun D.-W."/>
            <person name="Bae J.-W."/>
        </authorList>
    </citation>
    <scope>NUCLEOTIDE SEQUENCE [LARGE SCALE GENOMIC DNA]</scope>
    <source>
        <strain evidence="3 4">KCTC 42013</strain>
    </source>
</reference>
<feature type="domain" description="Glycosyl transferase family 1" evidence="1">
    <location>
        <begin position="211"/>
        <end position="377"/>
    </location>
</feature>
<dbReference type="RefSeq" id="WP_187551661.1">
    <property type="nucleotide sequence ID" value="NZ_BMZL01000002.1"/>
</dbReference>
<dbReference type="KEGG" id="tcn:H9L16_10550"/>
<name>A0A7G9SMR3_9GAMM</name>
<dbReference type="CDD" id="cd03801">
    <property type="entry name" value="GT4_PimA-like"/>
    <property type="match status" value="1"/>
</dbReference>
<dbReference type="Gene3D" id="3.40.50.2000">
    <property type="entry name" value="Glycogen Phosphorylase B"/>
    <property type="match status" value="2"/>
</dbReference>
<dbReference type="InterPro" id="IPR001296">
    <property type="entry name" value="Glyco_trans_1"/>
</dbReference>